<feature type="domain" description="Carrier" evidence="1">
    <location>
        <begin position="19"/>
        <end position="96"/>
    </location>
</feature>
<proteinExistence type="predicted"/>
<name>A0A3R9Y7U7_9SPHN</name>
<evidence type="ECO:0000313" key="2">
    <source>
        <dbReference type="EMBL" id="RST31994.1"/>
    </source>
</evidence>
<organism evidence="2 3">
    <name type="scientific">Sphingomonas ginkgonis</name>
    <dbReference type="NCBI Taxonomy" id="2315330"/>
    <lineage>
        <taxon>Bacteria</taxon>
        <taxon>Pseudomonadati</taxon>
        <taxon>Pseudomonadota</taxon>
        <taxon>Alphaproteobacteria</taxon>
        <taxon>Sphingomonadales</taxon>
        <taxon>Sphingomonadaceae</taxon>
        <taxon>Sphingomonas</taxon>
    </lineage>
</organism>
<evidence type="ECO:0000259" key="1">
    <source>
        <dbReference type="PROSITE" id="PS50075"/>
    </source>
</evidence>
<evidence type="ECO:0000313" key="3">
    <source>
        <dbReference type="Proteomes" id="UP000274661"/>
    </source>
</evidence>
<reference evidence="2 3" key="1">
    <citation type="submission" date="2018-12" db="EMBL/GenBank/DDBJ databases">
        <title>Sphingomonas sp. HMF7854 Genome sequencing and assembly.</title>
        <authorList>
            <person name="Cha I."/>
            <person name="Kang H."/>
            <person name="Kim H."/>
            <person name="Kang J."/>
            <person name="Joh K."/>
        </authorList>
    </citation>
    <scope>NUCLEOTIDE SEQUENCE [LARGE SCALE GENOMIC DNA]</scope>
    <source>
        <strain evidence="2 3">HMF7854</strain>
    </source>
</reference>
<comment type="caution">
    <text evidence="2">The sequence shown here is derived from an EMBL/GenBank/DDBJ whole genome shotgun (WGS) entry which is preliminary data.</text>
</comment>
<dbReference type="SUPFAM" id="SSF47336">
    <property type="entry name" value="ACP-like"/>
    <property type="match status" value="1"/>
</dbReference>
<protein>
    <submittedName>
        <fullName evidence="2">Acyl carrier protein</fullName>
    </submittedName>
</protein>
<dbReference type="InterPro" id="IPR009081">
    <property type="entry name" value="PP-bd_ACP"/>
</dbReference>
<dbReference type="Gene3D" id="1.10.1200.10">
    <property type="entry name" value="ACP-like"/>
    <property type="match status" value="1"/>
</dbReference>
<dbReference type="PROSITE" id="PS50075">
    <property type="entry name" value="CARRIER"/>
    <property type="match status" value="1"/>
</dbReference>
<gene>
    <name evidence="2" type="ORF">HMF7854_14955</name>
</gene>
<dbReference type="Pfam" id="PF00550">
    <property type="entry name" value="PP-binding"/>
    <property type="match status" value="1"/>
</dbReference>
<keyword evidence="3" id="KW-1185">Reference proteome</keyword>
<dbReference type="Proteomes" id="UP000274661">
    <property type="component" value="Unassembled WGS sequence"/>
</dbReference>
<accession>A0A3R9Y7U7</accession>
<dbReference type="OrthoDB" id="7508733at2"/>
<dbReference type="InterPro" id="IPR036736">
    <property type="entry name" value="ACP-like_sf"/>
</dbReference>
<sequence length="99" mass="10979">MTFRLSPLPNFETWRLPVSLDANSLKDFLASELGISESEVDNDTLLFSTGVVDSFALVAMMTFIENETGYLIPPTDITLDNFDSIDRILAYLRNASAIA</sequence>
<dbReference type="AlphaFoldDB" id="A0A3R9Y7U7"/>
<dbReference type="EMBL" id="RWJF01000001">
    <property type="protein sequence ID" value="RST31994.1"/>
    <property type="molecule type" value="Genomic_DNA"/>
</dbReference>